<evidence type="ECO:0000313" key="3">
    <source>
        <dbReference type="EMBL" id="RRJ18812.1"/>
    </source>
</evidence>
<dbReference type="PROSITE" id="PS51257">
    <property type="entry name" value="PROKAR_LIPOPROTEIN"/>
    <property type="match status" value="1"/>
</dbReference>
<gene>
    <name evidence="3" type="ORF">EIK76_16460</name>
</gene>
<sequence>MLKPLFISVFTVTLLSACASTPTATAEKAKTEQAIAAAEKSGMVCTREKKLGSNKPIRTCRTKEQIALERETAQREMGQRELRSPRSF</sequence>
<keyword evidence="1" id="KW-0732">Signal</keyword>
<evidence type="ECO:0000259" key="2">
    <source>
        <dbReference type="Pfam" id="PF08523"/>
    </source>
</evidence>
<organism evidence="3 4">
    <name type="scientific">Rheinheimera mesophila</name>
    <dbReference type="NCBI Taxonomy" id="1547515"/>
    <lineage>
        <taxon>Bacteria</taxon>
        <taxon>Pseudomonadati</taxon>
        <taxon>Pseudomonadota</taxon>
        <taxon>Gammaproteobacteria</taxon>
        <taxon>Chromatiales</taxon>
        <taxon>Chromatiaceae</taxon>
        <taxon>Rheinheimera</taxon>
    </lineage>
</organism>
<comment type="caution">
    <text evidence="3">The sequence shown here is derived from an EMBL/GenBank/DDBJ whole genome shotgun (WGS) entry which is preliminary data.</text>
</comment>
<name>A0A3P3QC75_9GAMM</name>
<dbReference type="OrthoDB" id="6310739at2"/>
<dbReference type="EMBL" id="RRCF01000006">
    <property type="protein sequence ID" value="RRJ18812.1"/>
    <property type="molecule type" value="Genomic_DNA"/>
</dbReference>
<proteinExistence type="predicted"/>
<dbReference type="RefSeq" id="WP_046518994.1">
    <property type="nucleotide sequence ID" value="NZ_LAVS01000006.1"/>
</dbReference>
<feature type="chain" id="PRO_5018554445" description="Multiprotein bridging factor 1 N-terminal domain-containing protein" evidence="1">
    <location>
        <begin position="20"/>
        <end position="88"/>
    </location>
</feature>
<accession>A0A3P3QC75</accession>
<dbReference type="Proteomes" id="UP000276260">
    <property type="component" value="Unassembled WGS sequence"/>
</dbReference>
<dbReference type="Pfam" id="PF08523">
    <property type="entry name" value="MBF1"/>
    <property type="match status" value="1"/>
</dbReference>
<evidence type="ECO:0000313" key="4">
    <source>
        <dbReference type="Proteomes" id="UP000276260"/>
    </source>
</evidence>
<protein>
    <recommendedName>
        <fullName evidence="2">Multiprotein bridging factor 1 N-terminal domain-containing protein</fullName>
    </recommendedName>
</protein>
<evidence type="ECO:0000256" key="1">
    <source>
        <dbReference type="SAM" id="SignalP"/>
    </source>
</evidence>
<reference evidence="3 4" key="1">
    <citation type="submission" date="2018-11" db="EMBL/GenBank/DDBJ databases">
        <title>Draft genome analysis of Rheinheimera mesophila isolated from an industrial waste site.</title>
        <authorList>
            <person name="Yu Q."/>
            <person name="Qi Y."/>
            <person name="Zhang H."/>
            <person name="Lu Y."/>
            <person name="Pu J."/>
        </authorList>
    </citation>
    <scope>NUCLEOTIDE SEQUENCE [LARGE SCALE GENOMIC DNA]</scope>
    <source>
        <strain evidence="3 4">IITR13</strain>
    </source>
</reference>
<feature type="domain" description="Multiprotein bridging factor 1 N-terminal" evidence="2">
    <location>
        <begin position="23"/>
        <end position="72"/>
    </location>
</feature>
<keyword evidence="4" id="KW-1185">Reference proteome</keyword>
<dbReference type="InterPro" id="IPR013729">
    <property type="entry name" value="MBF1_N"/>
</dbReference>
<feature type="signal peptide" evidence="1">
    <location>
        <begin position="1"/>
        <end position="19"/>
    </location>
</feature>
<dbReference type="AlphaFoldDB" id="A0A3P3QC75"/>